<gene>
    <name evidence="1" type="ORF">K788_00009005</name>
</gene>
<sequence length="34" mass="3535">MHAAAFGRARSSAVIARPLIRNDAARVASASARI</sequence>
<organism evidence="1 2">
    <name type="scientific">Paraburkholderia caribensis MBA4</name>
    <dbReference type="NCBI Taxonomy" id="1323664"/>
    <lineage>
        <taxon>Bacteria</taxon>
        <taxon>Pseudomonadati</taxon>
        <taxon>Pseudomonadota</taxon>
        <taxon>Betaproteobacteria</taxon>
        <taxon>Burkholderiales</taxon>
        <taxon>Burkholderiaceae</taxon>
        <taxon>Paraburkholderia</taxon>
    </lineage>
</organism>
<evidence type="ECO:0000313" key="1">
    <source>
        <dbReference type="EMBL" id="ALL69925.1"/>
    </source>
</evidence>
<dbReference type="Proteomes" id="UP000019146">
    <property type="component" value="Plasmid unnamed"/>
</dbReference>
<keyword evidence="1" id="KW-0614">Plasmid</keyword>
<protein>
    <submittedName>
        <fullName evidence="1">Uncharacterized protein</fullName>
    </submittedName>
</protein>
<name>A0A0N7JVR2_9BURK</name>
<geneLocation type="plasmid" evidence="2"/>
<accession>A0A0N7JVR2</accession>
<dbReference type="EMBL" id="CP012748">
    <property type="protein sequence ID" value="ALL69925.1"/>
    <property type="molecule type" value="Genomic_DNA"/>
</dbReference>
<evidence type="ECO:0000313" key="2">
    <source>
        <dbReference type="Proteomes" id="UP000019146"/>
    </source>
</evidence>
<proteinExistence type="predicted"/>
<dbReference type="KEGG" id="bcai:K788_00009005"/>
<reference evidence="1 2" key="1">
    <citation type="journal article" date="2014" name="Genome Announc.">
        <title>Draft Genome Sequence of the Haloacid-Degrading Burkholderia caribensis Strain MBA4.</title>
        <authorList>
            <person name="Pan Y."/>
            <person name="Kong K.F."/>
            <person name="Tsang J.S."/>
        </authorList>
    </citation>
    <scope>NUCLEOTIDE SEQUENCE [LARGE SCALE GENOMIC DNA]</scope>
    <source>
        <strain evidence="1 2">MBA4</strain>
        <plasmid evidence="2">Plasmid</plasmid>
    </source>
</reference>
<dbReference type="AlphaFoldDB" id="A0A0N7JVR2"/>